<comment type="similarity">
    <text evidence="1 6">Belongs to the sigma-70 factor family. ECF subfamily.</text>
</comment>
<gene>
    <name evidence="9" type="ORF">HY730_09960</name>
</gene>
<evidence type="ECO:0000259" key="8">
    <source>
        <dbReference type="Pfam" id="PF08281"/>
    </source>
</evidence>
<evidence type="ECO:0000256" key="4">
    <source>
        <dbReference type="ARBA" id="ARBA00023125"/>
    </source>
</evidence>
<dbReference type="GO" id="GO:0016987">
    <property type="term" value="F:sigma factor activity"/>
    <property type="evidence" value="ECO:0007669"/>
    <property type="project" value="UniProtKB-KW"/>
</dbReference>
<evidence type="ECO:0000256" key="5">
    <source>
        <dbReference type="ARBA" id="ARBA00023163"/>
    </source>
</evidence>
<dbReference type="InterPro" id="IPR013249">
    <property type="entry name" value="RNA_pol_sigma70_r4_t2"/>
</dbReference>
<reference evidence="9" key="1">
    <citation type="submission" date="2020-07" db="EMBL/GenBank/DDBJ databases">
        <title>Huge and variable diversity of episymbiotic CPR bacteria and DPANN archaea in groundwater ecosystems.</title>
        <authorList>
            <person name="He C.Y."/>
            <person name="Keren R."/>
            <person name="Whittaker M."/>
            <person name="Farag I.F."/>
            <person name="Doudna J."/>
            <person name="Cate J.H.D."/>
            <person name="Banfield J.F."/>
        </authorList>
    </citation>
    <scope>NUCLEOTIDE SEQUENCE</scope>
    <source>
        <strain evidence="9">NC_groundwater_1482_Ag_S-0.65um_47_24</strain>
    </source>
</reference>
<dbReference type="InterPro" id="IPR036388">
    <property type="entry name" value="WH-like_DNA-bd_sf"/>
</dbReference>
<dbReference type="InterPro" id="IPR013324">
    <property type="entry name" value="RNA_pol_sigma_r3/r4-like"/>
</dbReference>
<dbReference type="Proteomes" id="UP000772181">
    <property type="component" value="Unassembled WGS sequence"/>
</dbReference>
<dbReference type="InterPro" id="IPR014284">
    <property type="entry name" value="RNA_pol_sigma-70_dom"/>
</dbReference>
<evidence type="ECO:0000256" key="3">
    <source>
        <dbReference type="ARBA" id="ARBA00023082"/>
    </source>
</evidence>
<dbReference type="InterPro" id="IPR039425">
    <property type="entry name" value="RNA_pol_sigma-70-like"/>
</dbReference>
<keyword evidence="2 6" id="KW-0805">Transcription regulation</keyword>
<proteinExistence type="inferred from homology"/>
<dbReference type="PANTHER" id="PTHR43133:SF8">
    <property type="entry name" value="RNA POLYMERASE SIGMA FACTOR HI_1459-RELATED"/>
    <property type="match status" value="1"/>
</dbReference>
<keyword evidence="5 6" id="KW-0804">Transcription</keyword>
<dbReference type="Gene3D" id="1.10.10.10">
    <property type="entry name" value="Winged helix-like DNA-binding domain superfamily/Winged helix DNA-binding domain"/>
    <property type="match status" value="1"/>
</dbReference>
<evidence type="ECO:0000256" key="1">
    <source>
        <dbReference type="ARBA" id="ARBA00010641"/>
    </source>
</evidence>
<feature type="domain" description="RNA polymerase sigma factor 70 region 4 type 2" evidence="8">
    <location>
        <begin position="135"/>
        <end position="185"/>
    </location>
</feature>
<evidence type="ECO:0000313" key="9">
    <source>
        <dbReference type="EMBL" id="MBI4596678.1"/>
    </source>
</evidence>
<dbReference type="Pfam" id="PF04542">
    <property type="entry name" value="Sigma70_r2"/>
    <property type="match status" value="1"/>
</dbReference>
<dbReference type="GO" id="GO:0006352">
    <property type="term" value="P:DNA-templated transcription initiation"/>
    <property type="evidence" value="ECO:0007669"/>
    <property type="project" value="InterPro"/>
</dbReference>
<dbReference type="PANTHER" id="PTHR43133">
    <property type="entry name" value="RNA POLYMERASE ECF-TYPE SIGMA FACTO"/>
    <property type="match status" value="1"/>
</dbReference>
<evidence type="ECO:0000256" key="2">
    <source>
        <dbReference type="ARBA" id="ARBA00023015"/>
    </source>
</evidence>
<dbReference type="NCBIfam" id="TIGR02937">
    <property type="entry name" value="sigma70-ECF"/>
    <property type="match status" value="1"/>
</dbReference>
<organism evidence="9 10">
    <name type="scientific">Tectimicrobiota bacterium</name>
    <dbReference type="NCBI Taxonomy" id="2528274"/>
    <lineage>
        <taxon>Bacteria</taxon>
        <taxon>Pseudomonadati</taxon>
        <taxon>Nitrospinota/Tectimicrobiota group</taxon>
        <taxon>Candidatus Tectimicrobiota</taxon>
    </lineage>
</organism>
<dbReference type="PROSITE" id="PS01063">
    <property type="entry name" value="SIGMA70_ECF"/>
    <property type="match status" value="1"/>
</dbReference>
<dbReference type="AlphaFoldDB" id="A0A933GNN1"/>
<evidence type="ECO:0000313" key="10">
    <source>
        <dbReference type="Proteomes" id="UP000772181"/>
    </source>
</evidence>
<evidence type="ECO:0000256" key="6">
    <source>
        <dbReference type="RuleBase" id="RU000716"/>
    </source>
</evidence>
<keyword evidence="3 6" id="KW-0731">Sigma factor</keyword>
<dbReference type="GO" id="GO:0003677">
    <property type="term" value="F:DNA binding"/>
    <property type="evidence" value="ECO:0007669"/>
    <property type="project" value="UniProtKB-KW"/>
</dbReference>
<dbReference type="InterPro" id="IPR000838">
    <property type="entry name" value="RNA_pol_sigma70_ECF_CS"/>
</dbReference>
<dbReference type="SUPFAM" id="SSF88659">
    <property type="entry name" value="Sigma3 and sigma4 domains of RNA polymerase sigma factors"/>
    <property type="match status" value="1"/>
</dbReference>
<sequence length="207" mass="23395">MKEPSPPKSDKINPEGWVDEHGDYLFRYALSRVSDMQLAEDLVQETFLGALKSASGFRAGSSVRTWLVGILKRKIIDHYRKSGRFATLNFSETIATGSADFFQDGEMKGRWKPASAPGEWGENPERILENREFSQILNDCLGGLPARLGAVFTLRELENLSSETICKELEITSSNLWVMLYRARSILRRCLEVNWFGKDEVRGGNLS</sequence>
<dbReference type="EMBL" id="JACQWF010000429">
    <property type="protein sequence ID" value="MBI4596678.1"/>
    <property type="molecule type" value="Genomic_DNA"/>
</dbReference>
<dbReference type="InterPro" id="IPR007627">
    <property type="entry name" value="RNA_pol_sigma70_r2"/>
</dbReference>
<dbReference type="Pfam" id="PF08281">
    <property type="entry name" value="Sigma70_r4_2"/>
    <property type="match status" value="1"/>
</dbReference>
<dbReference type="InterPro" id="IPR013325">
    <property type="entry name" value="RNA_pol_sigma_r2"/>
</dbReference>
<dbReference type="NCBIfam" id="TIGR02943">
    <property type="entry name" value="Sig70_famx1"/>
    <property type="match status" value="1"/>
</dbReference>
<dbReference type="SUPFAM" id="SSF88946">
    <property type="entry name" value="Sigma2 domain of RNA polymerase sigma factors"/>
    <property type="match status" value="1"/>
</dbReference>
<dbReference type="InterPro" id="IPR014289">
    <property type="entry name" value="RNA_pol_sigma-24-rel"/>
</dbReference>
<comment type="caution">
    <text evidence="9">The sequence shown here is derived from an EMBL/GenBank/DDBJ whole genome shotgun (WGS) entry which is preliminary data.</text>
</comment>
<evidence type="ECO:0000259" key="7">
    <source>
        <dbReference type="Pfam" id="PF04542"/>
    </source>
</evidence>
<protein>
    <recommendedName>
        <fullName evidence="6">RNA polymerase sigma factor</fullName>
    </recommendedName>
</protein>
<feature type="domain" description="RNA polymerase sigma-70 region 2" evidence="7">
    <location>
        <begin position="18"/>
        <end position="84"/>
    </location>
</feature>
<keyword evidence="4 6" id="KW-0238">DNA-binding</keyword>
<dbReference type="Gene3D" id="1.10.1740.10">
    <property type="match status" value="1"/>
</dbReference>
<name>A0A933GNN1_UNCTE</name>
<accession>A0A933GNN1</accession>